<protein>
    <recommendedName>
        <fullName evidence="2">TRASH domain-containing protein</fullName>
    </recommendedName>
</protein>
<name>A0A0F9HGW5_9ZZZZ</name>
<proteinExistence type="predicted"/>
<dbReference type="AlphaFoldDB" id="A0A0F9HGW5"/>
<evidence type="ECO:0008006" key="2">
    <source>
        <dbReference type="Google" id="ProtNLM"/>
    </source>
</evidence>
<accession>A0A0F9HGW5</accession>
<dbReference type="EMBL" id="LAZR01015156">
    <property type="protein sequence ID" value="KKM14392.1"/>
    <property type="molecule type" value="Genomic_DNA"/>
</dbReference>
<sequence length="55" mass="6467">MKAICYNCEKELGWEKPENTFGLPIFCSTECSNEFPDNGTKEFKERMEKLKKESK</sequence>
<gene>
    <name evidence="1" type="ORF">LCGC14_1706570</name>
</gene>
<evidence type="ECO:0000313" key="1">
    <source>
        <dbReference type="EMBL" id="KKM14392.1"/>
    </source>
</evidence>
<comment type="caution">
    <text evidence="1">The sequence shown here is derived from an EMBL/GenBank/DDBJ whole genome shotgun (WGS) entry which is preliminary data.</text>
</comment>
<organism evidence="1">
    <name type="scientific">marine sediment metagenome</name>
    <dbReference type="NCBI Taxonomy" id="412755"/>
    <lineage>
        <taxon>unclassified sequences</taxon>
        <taxon>metagenomes</taxon>
        <taxon>ecological metagenomes</taxon>
    </lineage>
</organism>
<reference evidence="1" key="1">
    <citation type="journal article" date="2015" name="Nature">
        <title>Complex archaea that bridge the gap between prokaryotes and eukaryotes.</title>
        <authorList>
            <person name="Spang A."/>
            <person name="Saw J.H."/>
            <person name="Jorgensen S.L."/>
            <person name="Zaremba-Niedzwiedzka K."/>
            <person name="Martijn J."/>
            <person name="Lind A.E."/>
            <person name="van Eijk R."/>
            <person name="Schleper C."/>
            <person name="Guy L."/>
            <person name="Ettema T.J."/>
        </authorList>
    </citation>
    <scope>NUCLEOTIDE SEQUENCE</scope>
</reference>